<keyword evidence="2" id="KW-0238">DNA-binding</keyword>
<dbReference type="InterPro" id="IPR005471">
    <property type="entry name" value="Tscrpt_reg_IclR_N"/>
</dbReference>
<dbReference type="Gene3D" id="3.30.450.40">
    <property type="match status" value="1"/>
</dbReference>
<sequence length="267" mass="29075">MGRSRHKQLAEQRSEAGRHSRPAVTRALGLLEALVAIEGPASLIELARHLDIPQATAFRLCQRLEDEGYLIREGGTRKYAVSARLTRLGIGILRSTGPLSARHAILADLVESVGETCNLTALAGAEVLYLDRVETRWPLRLMLEPGSRVPMHCTASGKLLLASLPKPTRQQILKTLKLTPNTANSMTNRADLDRDLQRIVRRGYSTDNEEFLAGLIAVAVPIKDERGRTFAAVACHAPVARLDLKSAIALVPALQTAAAKLAKTFEV</sequence>
<organism evidence="5 6">
    <name type="scientific">Pseudorhodoplanes sinuspersici</name>
    <dbReference type="NCBI Taxonomy" id="1235591"/>
    <lineage>
        <taxon>Bacteria</taxon>
        <taxon>Pseudomonadati</taxon>
        <taxon>Pseudomonadota</taxon>
        <taxon>Alphaproteobacteria</taxon>
        <taxon>Hyphomicrobiales</taxon>
        <taxon>Pseudorhodoplanes</taxon>
    </lineage>
</organism>
<evidence type="ECO:0000256" key="3">
    <source>
        <dbReference type="ARBA" id="ARBA00023163"/>
    </source>
</evidence>
<dbReference type="Proteomes" id="UP000194137">
    <property type="component" value="Chromosome"/>
</dbReference>
<dbReference type="Pfam" id="PF01614">
    <property type="entry name" value="IclR_C"/>
    <property type="match status" value="1"/>
</dbReference>
<evidence type="ECO:0000256" key="1">
    <source>
        <dbReference type="ARBA" id="ARBA00023015"/>
    </source>
</evidence>
<evidence type="ECO:0000256" key="4">
    <source>
        <dbReference type="SAM" id="MobiDB-lite"/>
    </source>
</evidence>
<dbReference type="InterPro" id="IPR036388">
    <property type="entry name" value="WH-like_DNA-bd_sf"/>
</dbReference>
<evidence type="ECO:0000313" key="6">
    <source>
        <dbReference type="Proteomes" id="UP000194137"/>
    </source>
</evidence>
<dbReference type="InterPro" id="IPR014757">
    <property type="entry name" value="Tscrpt_reg_IclR_C"/>
</dbReference>
<evidence type="ECO:0000256" key="2">
    <source>
        <dbReference type="ARBA" id="ARBA00023125"/>
    </source>
</evidence>
<name>A0A1W6ZPU9_9HYPH</name>
<gene>
    <name evidence="5" type="ORF">CAK95_09360</name>
</gene>
<evidence type="ECO:0000313" key="5">
    <source>
        <dbReference type="EMBL" id="ARP99267.1"/>
    </source>
</evidence>
<dbReference type="PROSITE" id="PS51078">
    <property type="entry name" value="ICLR_ED"/>
    <property type="match status" value="1"/>
</dbReference>
<dbReference type="PROSITE" id="PS51077">
    <property type="entry name" value="HTH_ICLR"/>
    <property type="match status" value="1"/>
</dbReference>
<dbReference type="EMBL" id="CP021112">
    <property type="protein sequence ID" value="ARP99267.1"/>
    <property type="molecule type" value="Genomic_DNA"/>
</dbReference>
<reference evidence="5 6" key="1">
    <citation type="submission" date="2017-05" db="EMBL/GenBank/DDBJ databases">
        <title>Full genome sequence of Pseudorhodoplanes sinuspersici.</title>
        <authorList>
            <person name="Dastgheib S.M.M."/>
            <person name="Shavandi M."/>
            <person name="Tirandaz H."/>
        </authorList>
    </citation>
    <scope>NUCLEOTIDE SEQUENCE [LARGE SCALE GENOMIC DNA]</scope>
    <source>
        <strain evidence="5 6">RIPI110</strain>
    </source>
</reference>
<dbReference type="Gene3D" id="1.10.10.10">
    <property type="entry name" value="Winged helix-like DNA-binding domain superfamily/Winged helix DNA-binding domain"/>
    <property type="match status" value="1"/>
</dbReference>
<dbReference type="KEGG" id="psin:CAK95_09360"/>
<dbReference type="PANTHER" id="PTHR30136">
    <property type="entry name" value="HELIX-TURN-HELIX TRANSCRIPTIONAL REGULATOR, ICLR FAMILY"/>
    <property type="match status" value="1"/>
</dbReference>
<proteinExistence type="predicted"/>
<keyword evidence="6" id="KW-1185">Reference proteome</keyword>
<keyword evidence="1" id="KW-0805">Transcription regulation</keyword>
<accession>A0A1W6ZPU9</accession>
<dbReference type="SMART" id="SM00346">
    <property type="entry name" value="HTH_ICLR"/>
    <property type="match status" value="1"/>
</dbReference>
<dbReference type="InterPro" id="IPR036390">
    <property type="entry name" value="WH_DNA-bd_sf"/>
</dbReference>
<dbReference type="AlphaFoldDB" id="A0A1W6ZPU9"/>
<dbReference type="Pfam" id="PF09339">
    <property type="entry name" value="HTH_IclR"/>
    <property type="match status" value="1"/>
</dbReference>
<protein>
    <submittedName>
        <fullName evidence="5">Uncharacterized protein</fullName>
    </submittedName>
</protein>
<feature type="region of interest" description="Disordered" evidence="4">
    <location>
        <begin position="1"/>
        <end position="21"/>
    </location>
</feature>
<dbReference type="PANTHER" id="PTHR30136:SF24">
    <property type="entry name" value="HTH-TYPE TRANSCRIPTIONAL REPRESSOR ALLR"/>
    <property type="match status" value="1"/>
</dbReference>
<dbReference type="GO" id="GO:0003677">
    <property type="term" value="F:DNA binding"/>
    <property type="evidence" value="ECO:0007669"/>
    <property type="project" value="UniProtKB-KW"/>
</dbReference>
<keyword evidence="3" id="KW-0804">Transcription</keyword>
<feature type="compositionally biased region" description="Basic and acidic residues" evidence="4">
    <location>
        <begin position="8"/>
        <end position="18"/>
    </location>
</feature>
<dbReference type="InterPro" id="IPR029016">
    <property type="entry name" value="GAF-like_dom_sf"/>
</dbReference>
<dbReference type="SUPFAM" id="SSF55781">
    <property type="entry name" value="GAF domain-like"/>
    <property type="match status" value="1"/>
</dbReference>
<dbReference type="GO" id="GO:0003700">
    <property type="term" value="F:DNA-binding transcription factor activity"/>
    <property type="evidence" value="ECO:0007669"/>
    <property type="project" value="TreeGrafter"/>
</dbReference>
<dbReference type="SUPFAM" id="SSF46785">
    <property type="entry name" value="Winged helix' DNA-binding domain"/>
    <property type="match status" value="1"/>
</dbReference>
<dbReference type="InterPro" id="IPR050707">
    <property type="entry name" value="HTH_MetabolicPath_Reg"/>
</dbReference>
<dbReference type="STRING" id="1235591.CAK95_09360"/>
<dbReference type="GO" id="GO:0045892">
    <property type="term" value="P:negative regulation of DNA-templated transcription"/>
    <property type="evidence" value="ECO:0007669"/>
    <property type="project" value="TreeGrafter"/>
</dbReference>